<organism evidence="1 2">
    <name type="scientific">Mycteria americana</name>
    <name type="common">Wood stork</name>
    <dbReference type="NCBI Taxonomy" id="33587"/>
    <lineage>
        <taxon>Eukaryota</taxon>
        <taxon>Metazoa</taxon>
        <taxon>Chordata</taxon>
        <taxon>Craniata</taxon>
        <taxon>Vertebrata</taxon>
        <taxon>Euteleostomi</taxon>
        <taxon>Archelosauria</taxon>
        <taxon>Archosauria</taxon>
        <taxon>Dinosauria</taxon>
        <taxon>Saurischia</taxon>
        <taxon>Theropoda</taxon>
        <taxon>Coelurosauria</taxon>
        <taxon>Aves</taxon>
        <taxon>Neognathae</taxon>
        <taxon>Neoaves</taxon>
        <taxon>Aequornithes</taxon>
        <taxon>Ciconiiformes</taxon>
        <taxon>Ciconiidae</taxon>
        <taxon>Mycteria</taxon>
    </lineage>
</organism>
<evidence type="ECO:0008006" key="3">
    <source>
        <dbReference type="Google" id="ProtNLM"/>
    </source>
</evidence>
<dbReference type="EMBL" id="JAUNZN010000002">
    <property type="protein sequence ID" value="KAK4828019.1"/>
    <property type="molecule type" value="Genomic_DNA"/>
</dbReference>
<evidence type="ECO:0000313" key="1">
    <source>
        <dbReference type="EMBL" id="KAK4828019.1"/>
    </source>
</evidence>
<proteinExistence type="predicted"/>
<reference evidence="1 2" key="1">
    <citation type="journal article" date="2023" name="J. Hered.">
        <title>Chromosome-level genome of the wood stork (Mycteria americana) provides insight into avian chromosome evolution.</title>
        <authorList>
            <person name="Flamio R. Jr."/>
            <person name="Ramstad K.M."/>
        </authorList>
    </citation>
    <scope>NUCLEOTIDE SEQUENCE [LARGE SCALE GENOMIC DNA]</scope>
    <source>
        <strain evidence="1">JAX WOST 10</strain>
    </source>
</reference>
<dbReference type="InterPro" id="IPR036691">
    <property type="entry name" value="Endo/exonu/phosph_ase_sf"/>
</dbReference>
<dbReference type="GO" id="GO:0007508">
    <property type="term" value="P:larval heart development"/>
    <property type="evidence" value="ECO:0007669"/>
    <property type="project" value="TreeGrafter"/>
</dbReference>
<evidence type="ECO:0000313" key="2">
    <source>
        <dbReference type="Proteomes" id="UP001333110"/>
    </source>
</evidence>
<dbReference type="Gene3D" id="3.60.10.10">
    <property type="entry name" value="Endonuclease/exonuclease/phosphatase"/>
    <property type="match status" value="1"/>
</dbReference>
<sequence length="273" mass="30920">MDLPWGIVPNQHVTVYEKTKGCVDKGRIMDIEYPDFRKAFDTVVVYPTRQQNSTQLLAHSPPLRWDGGENLKSNIQIHLSHFNLSSLIHLLLRSKFLSGPTLGYLEYSGPQILCIPDSKTLRVDLESPLVFSARGSRECFDCVELGNYDNKIKCLWVRMRGKANKADIILGVCYRPPNQDEEADEAFYEQLAGVSQSLALVLVGNFNLPDICWKYNAAERKQSRRLLECVEENFLTQLVIAYQPTRGGALLDLLFTKREGLVGDVGGWRPSWA</sequence>
<accession>A0AAN7S0U5</accession>
<name>A0AAN7S0U5_MYCAM</name>
<comment type="caution">
    <text evidence="1">The sequence shown here is derived from an EMBL/GenBank/DDBJ whole genome shotgun (WGS) entry which is preliminary data.</text>
</comment>
<dbReference type="PANTHER" id="PTHR33395">
    <property type="entry name" value="TRANSCRIPTASE, PUTATIVE-RELATED-RELATED"/>
    <property type="match status" value="1"/>
</dbReference>
<dbReference type="AlphaFoldDB" id="A0AAN7S0U5"/>
<keyword evidence="2" id="KW-1185">Reference proteome</keyword>
<dbReference type="SUPFAM" id="SSF56219">
    <property type="entry name" value="DNase I-like"/>
    <property type="match status" value="1"/>
</dbReference>
<dbReference type="GO" id="GO:0031012">
    <property type="term" value="C:extracellular matrix"/>
    <property type="evidence" value="ECO:0007669"/>
    <property type="project" value="TreeGrafter"/>
</dbReference>
<dbReference type="GO" id="GO:0061343">
    <property type="term" value="P:cell adhesion involved in heart morphogenesis"/>
    <property type="evidence" value="ECO:0007669"/>
    <property type="project" value="TreeGrafter"/>
</dbReference>
<gene>
    <name evidence="1" type="ORF">QYF61_022796</name>
</gene>
<protein>
    <recommendedName>
        <fullName evidence="3">Endonuclease/exonuclease/phosphatase domain-containing protein</fullName>
    </recommendedName>
</protein>
<dbReference type="PANTHER" id="PTHR33395:SF22">
    <property type="entry name" value="REVERSE TRANSCRIPTASE DOMAIN-CONTAINING PROTEIN"/>
    <property type="match status" value="1"/>
</dbReference>
<dbReference type="Proteomes" id="UP001333110">
    <property type="component" value="Unassembled WGS sequence"/>
</dbReference>